<dbReference type="Gene3D" id="1.25.10.10">
    <property type="entry name" value="Leucine-rich Repeat Variant"/>
    <property type="match status" value="1"/>
</dbReference>
<evidence type="ECO:0000313" key="2">
    <source>
        <dbReference type="Proteomes" id="UP001434883"/>
    </source>
</evidence>
<proteinExistence type="predicted"/>
<name>A0ABV0SEZ8_9TELE</name>
<dbReference type="PANTHER" id="PTHR10997">
    <property type="entry name" value="IMPORTIN-7, 8, 11"/>
    <property type="match status" value="1"/>
</dbReference>
<dbReference type="EMBL" id="JAHRIN010077678">
    <property type="protein sequence ID" value="MEQ2218849.1"/>
    <property type="molecule type" value="Genomic_DNA"/>
</dbReference>
<dbReference type="InterPro" id="IPR011989">
    <property type="entry name" value="ARM-like"/>
</dbReference>
<dbReference type="InterPro" id="IPR016024">
    <property type="entry name" value="ARM-type_fold"/>
</dbReference>
<dbReference type="SUPFAM" id="SSF48371">
    <property type="entry name" value="ARM repeat"/>
    <property type="match status" value="1"/>
</dbReference>
<dbReference type="Proteomes" id="UP001434883">
    <property type="component" value="Unassembled WGS sequence"/>
</dbReference>
<keyword evidence="2" id="KW-1185">Reference proteome</keyword>
<reference evidence="1 2" key="1">
    <citation type="submission" date="2021-06" db="EMBL/GenBank/DDBJ databases">
        <authorList>
            <person name="Palmer J.M."/>
        </authorList>
    </citation>
    <scope>NUCLEOTIDE SEQUENCE [LARGE SCALE GENOMIC DNA]</scope>
    <source>
        <strain evidence="1 2">XC_2019</strain>
        <tissue evidence="1">Muscle</tissue>
    </source>
</reference>
<organism evidence="1 2">
    <name type="scientific">Xenoophorus captivus</name>
    <dbReference type="NCBI Taxonomy" id="1517983"/>
    <lineage>
        <taxon>Eukaryota</taxon>
        <taxon>Metazoa</taxon>
        <taxon>Chordata</taxon>
        <taxon>Craniata</taxon>
        <taxon>Vertebrata</taxon>
        <taxon>Euteleostomi</taxon>
        <taxon>Actinopterygii</taxon>
        <taxon>Neopterygii</taxon>
        <taxon>Teleostei</taxon>
        <taxon>Neoteleostei</taxon>
        <taxon>Acanthomorphata</taxon>
        <taxon>Ovalentaria</taxon>
        <taxon>Atherinomorphae</taxon>
        <taxon>Cyprinodontiformes</taxon>
        <taxon>Goodeidae</taxon>
        <taxon>Xenoophorus</taxon>
    </lineage>
</organism>
<dbReference type="PANTHER" id="PTHR10997:SF9">
    <property type="entry name" value="IMPORTIN-9"/>
    <property type="match status" value="1"/>
</dbReference>
<comment type="caution">
    <text evidence="1">The sequence shown here is derived from an EMBL/GenBank/DDBJ whole genome shotgun (WGS) entry which is preliminary data.</text>
</comment>
<sequence>MAKAAIRELLPSGLRESISKVRSSVAYAVSAIAHWDWPEAWPQLFTLLMEMLVSGDVNAVHGAMRVLTEFTREVTDTQMPLVAPVILPEMYKIFTMAEGAAKALIFPVVQQFTEAFVQALQMPDGPSSDSGLKMEVLKRYILCSQLIFPGEVLGFENLVFGIFEFVHTLLENNKFKSTVRKALPELIYYIILYMQITEDQVINDLIFGNVPAKCCEKLFS</sequence>
<gene>
    <name evidence="1" type="primary">IPO9_1</name>
    <name evidence="1" type="ORF">XENOCAPTIV_008911</name>
</gene>
<evidence type="ECO:0000313" key="1">
    <source>
        <dbReference type="EMBL" id="MEQ2218849.1"/>
    </source>
</evidence>
<protein>
    <submittedName>
        <fullName evidence="1">Importin 9</fullName>
    </submittedName>
</protein>
<accession>A0ABV0SEZ8</accession>